<keyword evidence="2" id="KW-0812">Transmembrane</keyword>
<comment type="caution">
    <text evidence="3">The sequence shown here is derived from an EMBL/GenBank/DDBJ whole genome shotgun (WGS) entry which is preliminary data.</text>
</comment>
<protein>
    <submittedName>
        <fullName evidence="3">Shal protein</fullName>
    </submittedName>
</protein>
<gene>
    <name evidence="3" type="primary">Shal</name>
    <name evidence="3" type="ORF">SNEC2469_LOCUS30324</name>
</gene>
<reference evidence="3" key="1">
    <citation type="submission" date="2021-02" db="EMBL/GenBank/DDBJ databases">
        <authorList>
            <person name="Dougan E. K."/>
            <person name="Rhodes N."/>
            <person name="Thang M."/>
            <person name="Chan C."/>
        </authorList>
    </citation>
    <scope>NUCLEOTIDE SEQUENCE</scope>
</reference>
<feature type="compositionally biased region" description="Basic residues" evidence="1">
    <location>
        <begin position="166"/>
        <end position="176"/>
    </location>
</feature>
<dbReference type="Proteomes" id="UP000601435">
    <property type="component" value="Unassembled WGS sequence"/>
</dbReference>
<proteinExistence type="predicted"/>
<dbReference type="OrthoDB" id="441685at2759"/>
<feature type="transmembrane region" description="Helical" evidence="2">
    <location>
        <begin position="57"/>
        <end position="77"/>
    </location>
</feature>
<evidence type="ECO:0000256" key="2">
    <source>
        <dbReference type="SAM" id="Phobius"/>
    </source>
</evidence>
<evidence type="ECO:0000313" key="3">
    <source>
        <dbReference type="EMBL" id="CAE7900822.1"/>
    </source>
</evidence>
<dbReference type="AlphaFoldDB" id="A0A813BEC5"/>
<feature type="region of interest" description="Disordered" evidence="1">
    <location>
        <begin position="160"/>
        <end position="197"/>
    </location>
</feature>
<accession>A0A813BEC5</accession>
<evidence type="ECO:0000313" key="4">
    <source>
        <dbReference type="Proteomes" id="UP000601435"/>
    </source>
</evidence>
<evidence type="ECO:0000256" key="1">
    <source>
        <dbReference type="SAM" id="MobiDB-lite"/>
    </source>
</evidence>
<sequence length="273" mass="30584">YQQKNYNISWIAIARDDIRDMMGISVNRINNYMIVATLILSVAAGSIVSVSFSPDCPAFVCFAFYLSTSISVIYLMLSIMFGVKGQNSAFTNTMKLLTYQVRPENPAEYTHDYMKQAQWVERNGLAALFRIPGIMPFYNTDAQKDKLKSITEHMDDFAEREGGKGLKARGKKKKKQEHLGSPAHDPDDYDDDGERGDFGSSLADVQLRAQNLLPDDLVNLEEATPLELEAWGHLRSFYQSVYHLSLSLLPSCTSLTRSGTVSRCSLRASPVTE</sequence>
<feature type="non-terminal residue" evidence="3">
    <location>
        <position position="1"/>
    </location>
</feature>
<keyword evidence="4" id="KW-1185">Reference proteome</keyword>
<dbReference type="EMBL" id="CAJNJA010070419">
    <property type="protein sequence ID" value="CAE7900822.1"/>
    <property type="molecule type" value="Genomic_DNA"/>
</dbReference>
<name>A0A813BEC5_9DINO</name>
<organism evidence="3 4">
    <name type="scientific">Symbiodinium necroappetens</name>
    <dbReference type="NCBI Taxonomy" id="1628268"/>
    <lineage>
        <taxon>Eukaryota</taxon>
        <taxon>Sar</taxon>
        <taxon>Alveolata</taxon>
        <taxon>Dinophyceae</taxon>
        <taxon>Suessiales</taxon>
        <taxon>Symbiodiniaceae</taxon>
        <taxon>Symbiodinium</taxon>
    </lineage>
</organism>
<keyword evidence="2" id="KW-0472">Membrane</keyword>
<feature type="transmembrane region" description="Helical" evidence="2">
    <location>
        <begin position="29"/>
        <end position="51"/>
    </location>
</feature>
<keyword evidence="2" id="KW-1133">Transmembrane helix</keyword>